<dbReference type="Proteomes" id="UP000713222">
    <property type="component" value="Unassembled WGS sequence"/>
</dbReference>
<name>A0A964XPV7_9PROT</name>
<accession>A0A964XPV7</accession>
<dbReference type="Gene3D" id="3.40.50.300">
    <property type="entry name" value="P-loop containing nucleotide triphosphate hydrolases"/>
    <property type="match status" value="1"/>
</dbReference>
<dbReference type="Pfam" id="PF03237">
    <property type="entry name" value="Terminase_6N"/>
    <property type="match status" value="1"/>
</dbReference>
<comment type="caution">
    <text evidence="1">The sequence shown here is derived from an EMBL/GenBank/DDBJ whole genome shotgun (WGS) entry which is preliminary data.</text>
</comment>
<organism evidence="1 2">
    <name type="scientific">Candidatus Fonsibacter lacus</name>
    <dbReference type="NCBI Taxonomy" id="2576439"/>
    <lineage>
        <taxon>Bacteria</taxon>
        <taxon>Pseudomonadati</taxon>
        <taxon>Pseudomonadota</taxon>
        <taxon>Alphaproteobacteria</taxon>
        <taxon>Candidatus Pelagibacterales</taxon>
        <taxon>Candidatus Pelagibacterales incertae sedis</taxon>
        <taxon>Candidatus Fonsibacter</taxon>
    </lineage>
</organism>
<dbReference type="EMBL" id="RGET01000002">
    <property type="protein sequence ID" value="NBN87528.1"/>
    <property type="molecule type" value="Genomic_DNA"/>
</dbReference>
<reference evidence="1" key="1">
    <citation type="submission" date="2018-10" db="EMBL/GenBank/DDBJ databases">
        <title>Iterative Subtractive Binning of Freshwater Chronoseries Metagenomes Recovers Nearly Complete Genomes from over Four Hundred Novel Species.</title>
        <authorList>
            <person name="Rodriguez-R L.M."/>
            <person name="Tsementzi D."/>
            <person name="Luo C."/>
            <person name="Konstantinidis K.T."/>
        </authorList>
    </citation>
    <scope>NUCLEOTIDE SEQUENCE</scope>
    <source>
        <strain evidence="1">WB7_6_001</strain>
    </source>
</reference>
<protein>
    <recommendedName>
        <fullName evidence="3">Terminase</fullName>
    </recommendedName>
</protein>
<dbReference type="AlphaFoldDB" id="A0A964XPV7"/>
<sequence>MSILATAASGSVLEPPQPPRSDYDFSGLKAQLYTSLTGPQRTVYDANTRFTYLCSGRRFGKTYLSLTRLINWGLERPGGMFYYVAPTYRMAKQIAWVQLKQMIPAEVFDRKNETELSVHLANGSTIYLKGAEDPDRLRGVSLSGCVIDEAAYVREDAWTMVLRPALSDQQGPAWFTTTPAGLNWFAEAWDAADDDPDASTFTFNTLEGGQVSAEEIEAARRTLDPRTFSQEYEASFVNLVGRVVPDFNDDNIRDDLEDLGGELIVCADFNVSPMHWIIGQKVGNQLHCFDEIHIRETHTDEAATELLRRYPDRVIRVYPDPTGHARKTSAGGKTDHGILRSRGLWVSENKRPYMQDDKRNAINAMVCDANGTRRLFIHPRCKQTIKSLRNLTFKEGTNMPDKDGGWDHGWDALSYGVIGVFDPVHPWKSTTGKAVRGVRLY</sequence>
<dbReference type="InterPro" id="IPR027417">
    <property type="entry name" value="P-loop_NTPase"/>
</dbReference>
<evidence type="ECO:0008006" key="3">
    <source>
        <dbReference type="Google" id="ProtNLM"/>
    </source>
</evidence>
<dbReference type="Gene3D" id="3.30.420.280">
    <property type="match status" value="1"/>
</dbReference>
<proteinExistence type="predicted"/>
<gene>
    <name evidence="1" type="ORF">EBV32_00315</name>
</gene>
<evidence type="ECO:0000313" key="2">
    <source>
        <dbReference type="Proteomes" id="UP000713222"/>
    </source>
</evidence>
<evidence type="ECO:0000313" key="1">
    <source>
        <dbReference type="EMBL" id="NBN87528.1"/>
    </source>
</evidence>